<organism evidence="2 3">
    <name type="scientific">Candidatus Egerieimonas intestinavium</name>
    <dbReference type="NCBI Taxonomy" id="2840777"/>
    <lineage>
        <taxon>Bacteria</taxon>
        <taxon>Bacillati</taxon>
        <taxon>Bacillota</taxon>
        <taxon>Clostridia</taxon>
        <taxon>Lachnospirales</taxon>
        <taxon>Lachnospiraceae</taxon>
        <taxon>Lachnospiraceae incertae sedis</taxon>
        <taxon>Candidatus Egerieimonas</taxon>
    </lineage>
</organism>
<comment type="caution">
    <text evidence="2">The sequence shown here is derived from an EMBL/GenBank/DDBJ whole genome shotgun (WGS) entry which is preliminary data.</text>
</comment>
<keyword evidence="1" id="KW-1133">Transmembrane helix</keyword>
<evidence type="ECO:0000313" key="3">
    <source>
        <dbReference type="Proteomes" id="UP000886841"/>
    </source>
</evidence>
<feature type="transmembrane region" description="Helical" evidence="1">
    <location>
        <begin position="317"/>
        <end position="338"/>
    </location>
</feature>
<evidence type="ECO:0000313" key="2">
    <source>
        <dbReference type="EMBL" id="HIR91891.1"/>
    </source>
</evidence>
<accession>A0A9D1EHH8</accession>
<feature type="transmembrane region" description="Helical" evidence="1">
    <location>
        <begin position="411"/>
        <end position="432"/>
    </location>
</feature>
<keyword evidence="1" id="KW-0472">Membrane</keyword>
<feature type="transmembrane region" description="Helical" evidence="1">
    <location>
        <begin position="290"/>
        <end position="311"/>
    </location>
</feature>
<keyword evidence="1" id="KW-0812">Transmembrane</keyword>
<proteinExistence type="predicted"/>
<feature type="transmembrane region" description="Helical" evidence="1">
    <location>
        <begin position="251"/>
        <end position="269"/>
    </location>
</feature>
<reference evidence="2" key="1">
    <citation type="submission" date="2020-10" db="EMBL/GenBank/DDBJ databases">
        <authorList>
            <person name="Gilroy R."/>
        </authorList>
    </citation>
    <scope>NUCLEOTIDE SEQUENCE</scope>
    <source>
        <strain evidence="2">ChiSxjej1B13-7041</strain>
    </source>
</reference>
<gene>
    <name evidence="2" type="ORF">IAB98_00535</name>
</gene>
<sequence>MLFFKELKRVCLSPVYVLFLALLLFSWNENFRGVTEEEIAAAAGEEQGIAAQLMGGAILAKPREGADHYGGKREEIPEKIMCGGIDNLIREYLANSYATYPFTYYKEVVLSQEEQEKILAVIEEITGLGEEKIRDLPEGYFPRVNGNTIHMGDNAEAQEGSYSYRVEESGVSRESKNYTQKFVAQVSYERFKELMGKVEKIVGKGSSYSMEQLLAYYGQGEMTYEEALKEYERTIYEDRVSVAFARLFCDYMTRALGLYPVFLAAALWLRDRPRGRKELLDSKQIGTAKFVFLRFLALLAAVLAPVLLLSLESLIPLLGYGAETGIAIDALAFVKYILWWLLPTAAVVTALGMALTIFTCTPLAVLAQLIWWFADSAATGLSGDTRLFTLMVRHNTLRGGELIRENWEILWLNRGLMLVLAALLVILSAGIAKKKREGKLDYGSVLEKYVGIFKTRLSAGLRR</sequence>
<evidence type="ECO:0000256" key="1">
    <source>
        <dbReference type="SAM" id="Phobius"/>
    </source>
</evidence>
<reference evidence="2" key="2">
    <citation type="journal article" date="2021" name="PeerJ">
        <title>Extensive microbial diversity within the chicken gut microbiome revealed by metagenomics and culture.</title>
        <authorList>
            <person name="Gilroy R."/>
            <person name="Ravi A."/>
            <person name="Getino M."/>
            <person name="Pursley I."/>
            <person name="Horton D.L."/>
            <person name="Alikhan N.F."/>
            <person name="Baker D."/>
            <person name="Gharbi K."/>
            <person name="Hall N."/>
            <person name="Watson M."/>
            <person name="Adriaenssens E.M."/>
            <person name="Foster-Nyarko E."/>
            <person name="Jarju S."/>
            <person name="Secka A."/>
            <person name="Antonio M."/>
            <person name="Oren A."/>
            <person name="Chaudhuri R.R."/>
            <person name="La Ragione R."/>
            <person name="Hildebrand F."/>
            <person name="Pallen M.J."/>
        </authorList>
    </citation>
    <scope>NUCLEOTIDE SEQUENCE</scope>
    <source>
        <strain evidence="2">ChiSxjej1B13-7041</strain>
    </source>
</reference>
<protein>
    <submittedName>
        <fullName evidence="2">ABC transporter permease</fullName>
    </submittedName>
</protein>
<dbReference type="AlphaFoldDB" id="A0A9D1EHH8"/>
<name>A0A9D1EHH8_9FIRM</name>
<dbReference type="EMBL" id="DVHU01000007">
    <property type="protein sequence ID" value="HIR91891.1"/>
    <property type="molecule type" value="Genomic_DNA"/>
</dbReference>
<dbReference type="Proteomes" id="UP000886841">
    <property type="component" value="Unassembled WGS sequence"/>
</dbReference>
<feature type="transmembrane region" description="Helical" evidence="1">
    <location>
        <begin position="350"/>
        <end position="374"/>
    </location>
</feature>